<name>A0A3N4HG22_ASCIM</name>
<organism evidence="2 3">
    <name type="scientific">Ascobolus immersus RN42</name>
    <dbReference type="NCBI Taxonomy" id="1160509"/>
    <lineage>
        <taxon>Eukaryota</taxon>
        <taxon>Fungi</taxon>
        <taxon>Dikarya</taxon>
        <taxon>Ascomycota</taxon>
        <taxon>Pezizomycotina</taxon>
        <taxon>Pezizomycetes</taxon>
        <taxon>Pezizales</taxon>
        <taxon>Ascobolaceae</taxon>
        <taxon>Ascobolus</taxon>
    </lineage>
</organism>
<dbReference type="AlphaFoldDB" id="A0A3N4HG22"/>
<accession>A0A3N4HG22</accession>
<feature type="compositionally biased region" description="Polar residues" evidence="1">
    <location>
        <begin position="1"/>
        <end position="12"/>
    </location>
</feature>
<proteinExistence type="predicted"/>
<reference evidence="2 3" key="1">
    <citation type="journal article" date="2018" name="Nat. Ecol. Evol.">
        <title>Pezizomycetes genomes reveal the molecular basis of ectomycorrhizal truffle lifestyle.</title>
        <authorList>
            <person name="Murat C."/>
            <person name="Payen T."/>
            <person name="Noel B."/>
            <person name="Kuo A."/>
            <person name="Morin E."/>
            <person name="Chen J."/>
            <person name="Kohler A."/>
            <person name="Krizsan K."/>
            <person name="Balestrini R."/>
            <person name="Da Silva C."/>
            <person name="Montanini B."/>
            <person name="Hainaut M."/>
            <person name="Levati E."/>
            <person name="Barry K.W."/>
            <person name="Belfiori B."/>
            <person name="Cichocki N."/>
            <person name="Clum A."/>
            <person name="Dockter R.B."/>
            <person name="Fauchery L."/>
            <person name="Guy J."/>
            <person name="Iotti M."/>
            <person name="Le Tacon F."/>
            <person name="Lindquist E.A."/>
            <person name="Lipzen A."/>
            <person name="Malagnac F."/>
            <person name="Mello A."/>
            <person name="Molinier V."/>
            <person name="Miyauchi S."/>
            <person name="Poulain J."/>
            <person name="Riccioni C."/>
            <person name="Rubini A."/>
            <person name="Sitrit Y."/>
            <person name="Splivallo R."/>
            <person name="Traeger S."/>
            <person name="Wang M."/>
            <person name="Zifcakova L."/>
            <person name="Wipf D."/>
            <person name="Zambonelli A."/>
            <person name="Paolocci F."/>
            <person name="Nowrousian M."/>
            <person name="Ottonello S."/>
            <person name="Baldrian P."/>
            <person name="Spatafora J.W."/>
            <person name="Henrissat B."/>
            <person name="Nagy L.G."/>
            <person name="Aury J.M."/>
            <person name="Wincker P."/>
            <person name="Grigoriev I.V."/>
            <person name="Bonfante P."/>
            <person name="Martin F.M."/>
        </authorList>
    </citation>
    <scope>NUCLEOTIDE SEQUENCE [LARGE SCALE GENOMIC DNA]</scope>
    <source>
        <strain evidence="2 3">RN42</strain>
    </source>
</reference>
<dbReference type="EMBL" id="ML119980">
    <property type="protein sequence ID" value="RPA71070.1"/>
    <property type="molecule type" value="Genomic_DNA"/>
</dbReference>
<feature type="region of interest" description="Disordered" evidence="1">
    <location>
        <begin position="505"/>
        <end position="525"/>
    </location>
</feature>
<evidence type="ECO:0000256" key="1">
    <source>
        <dbReference type="SAM" id="MobiDB-lite"/>
    </source>
</evidence>
<feature type="region of interest" description="Disordered" evidence="1">
    <location>
        <begin position="1"/>
        <end position="98"/>
    </location>
</feature>
<evidence type="ECO:0000313" key="3">
    <source>
        <dbReference type="Proteomes" id="UP000275078"/>
    </source>
</evidence>
<sequence>MTQSLVQSSSFGRQPHRRYRLSLTRDPLATPSGDEFDTTTHSVTPTRKSSSRKIQARSSRQFATRPVMSEAETETSDRRVGKRQKTANSSSTAVEQHEFPGASKRDLYKYCGLRTDDIAYLPIEQTDLASLFAHNPIPHLPRNPELVIVFNELELAWEEQLTQVLIAEDSDVTDAQISAYIQKKRRQGDFNPSEDNFVSACALRNASLSFYVIRDVAGLSQMNLDRLQLYVKNRMFLMLYFTKEHKCALIRDALGIDVQHLAWDYCMNLITNMRSSLQAKILARAHLYAVGFLTGNGYEPYAKKYAGQIKFEINPTTKKPDPRIPPASLLPSNLDDLAVAQDILRDIHEGVDWDAFWKVPDPKKLEAPKELNHFGRSIVMKCKAYVQAECLNGLDWCDPKTGVYRRPQTMEKGKKVDCPMDRCRIVKNFIRSIDTSIRPSRNCPREERAIAKMERKGITVDKNKPRRRVAFLYPLPRYSVHGRSRNGGDTLSDLHINTTNMLQFDDINPSDVEDDVHSDGDDDDV</sequence>
<evidence type="ECO:0000313" key="2">
    <source>
        <dbReference type="EMBL" id="RPA71070.1"/>
    </source>
</evidence>
<feature type="compositionally biased region" description="Polar residues" evidence="1">
    <location>
        <begin position="39"/>
        <end position="48"/>
    </location>
</feature>
<feature type="compositionally biased region" description="Acidic residues" evidence="1">
    <location>
        <begin position="511"/>
        <end position="525"/>
    </location>
</feature>
<gene>
    <name evidence="2" type="ORF">BJ508DRAFT_336428</name>
</gene>
<dbReference type="Proteomes" id="UP000275078">
    <property type="component" value="Unassembled WGS sequence"/>
</dbReference>
<keyword evidence="3" id="KW-1185">Reference proteome</keyword>
<protein>
    <submittedName>
        <fullName evidence="2">Uncharacterized protein</fullName>
    </submittedName>
</protein>